<organism evidence="1 2">
    <name type="scientific">Perkinsus olseni</name>
    <name type="common">Perkinsus atlanticus</name>
    <dbReference type="NCBI Taxonomy" id="32597"/>
    <lineage>
        <taxon>Eukaryota</taxon>
        <taxon>Sar</taxon>
        <taxon>Alveolata</taxon>
        <taxon>Perkinsozoa</taxon>
        <taxon>Perkinsea</taxon>
        <taxon>Perkinsida</taxon>
        <taxon>Perkinsidae</taxon>
        <taxon>Perkinsus</taxon>
    </lineage>
</organism>
<accession>A0A7J6SRH3</accession>
<name>A0A7J6SRH3_PEROL</name>
<evidence type="ECO:0000313" key="2">
    <source>
        <dbReference type="Proteomes" id="UP000574390"/>
    </source>
</evidence>
<gene>
    <name evidence="1" type="ORF">FOZ62_015728</name>
</gene>
<dbReference type="AlphaFoldDB" id="A0A7J6SRH3"/>
<dbReference type="SUPFAM" id="SSF50960">
    <property type="entry name" value="TolB, C-terminal domain"/>
    <property type="match status" value="1"/>
</dbReference>
<reference evidence="1 2" key="1">
    <citation type="submission" date="2020-04" db="EMBL/GenBank/DDBJ databases">
        <title>Perkinsus olseni comparative genomics.</title>
        <authorList>
            <person name="Bogema D.R."/>
        </authorList>
    </citation>
    <scope>NUCLEOTIDE SEQUENCE [LARGE SCALE GENOMIC DNA]</scope>
    <source>
        <strain evidence="1">ATCC PRA-205</strain>
    </source>
</reference>
<dbReference type="EMBL" id="JABANM010012959">
    <property type="protein sequence ID" value="KAF4735142.1"/>
    <property type="molecule type" value="Genomic_DNA"/>
</dbReference>
<comment type="caution">
    <text evidence="1">The sequence shown here is derived from an EMBL/GenBank/DDBJ whole genome shotgun (WGS) entry which is preliminary data.</text>
</comment>
<dbReference type="Proteomes" id="UP000574390">
    <property type="component" value="Unassembled WGS sequence"/>
</dbReference>
<protein>
    <submittedName>
        <fullName evidence="1">Uncharacterized protein</fullName>
    </submittedName>
</protein>
<evidence type="ECO:0000313" key="1">
    <source>
        <dbReference type="EMBL" id="KAF4735142.1"/>
    </source>
</evidence>
<proteinExistence type="predicted"/>
<sequence>MITLYDRAGLRRVTSSVLHYLDKRMRGMPLDCLSEVWTMAHPQVEGLERASRISLFAQEGYGLSALQGGVLDLHTKTHNPEHNFFWRLDCDEQGFQLVFAQGPDGGANCVHTTQDFVYILGDGDYFYSVPLTYDFIPDLSEEHRFSLRPWSGDDRRRNLISFATSCDNAFIYATTTDLGMERSDILVEINVTHDTGRYRTIGSGDLYPVSAAVLNQRVTLFWLDGGSPRNAYKWTRGRGGPGSKDSCTPFLQHHGVKFTNLTVSERIGWLGSLEEERFWKVDLLTETILAVFQSASELCDIYAGPDGGWVAFVSMTALCDRAELRRVMSTILHCLDSKMRGMPEDCLVEVWATAHPQVEGFERASRICVFAEKGDGSPALDGGVLDLRTKTHRQGTSSDSFFWRLDYDEESLKLVLAVGPYGDAVCVHTTDDFLYVFSSWDDFHRFPRSLGFIRGEYDLAGGARSGGDSFLLRPWSADDRRRHAISSATSCDNAYIYATTNFWEGSNILVEIDVKHDIGRCRTIQSGDLYPVSATMLNGKAALFWLDGSHPRNAYKWSRGRGGPGAEDSCTPFLQHHGVEFSALTVSNQIGWLGVLLTEEERFWQVDLITETILAVFQSPSEPYDIYARPDGGLWAVLLTDSNEVLVEVWKPVLEPRPHKPIMMRRIVPTTTQS</sequence>